<accession>A0A1K2HMD5</accession>
<dbReference type="OrthoDB" id="9775333at2"/>
<dbReference type="STRING" id="1121279.SAMN02745887_02411"/>
<reference evidence="1 2" key="1">
    <citation type="submission" date="2016-11" db="EMBL/GenBank/DDBJ databases">
        <authorList>
            <person name="Jaros S."/>
            <person name="Januszkiewicz K."/>
            <person name="Wedrychowicz H."/>
        </authorList>
    </citation>
    <scope>NUCLEOTIDE SEQUENCE [LARGE SCALE GENOMIC DNA]</scope>
    <source>
        <strain evidence="1 2">DSM 18899</strain>
    </source>
</reference>
<gene>
    <name evidence="1" type="ORF">SAMN02745887_02411</name>
</gene>
<organism evidence="1 2">
    <name type="scientific">Chitinimonas taiwanensis DSM 18899</name>
    <dbReference type="NCBI Taxonomy" id="1121279"/>
    <lineage>
        <taxon>Bacteria</taxon>
        <taxon>Pseudomonadati</taxon>
        <taxon>Pseudomonadota</taxon>
        <taxon>Betaproteobacteria</taxon>
        <taxon>Neisseriales</taxon>
        <taxon>Chitinibacteraceae</taxon>
        <taxon>Chitinimonas</taxon>
    </lineage>
</organism>
<dbReference type="Proteomes" id="UP000186513">
    <property type="component" value="Unassembled WGS sequence"/>
</dbReference>
<dbReference type="RefSeq" id="WP_072428920.1">
    <property type="nucleotide sequence ID" value="NZ_FPKR01000009.1"/>
</dbReference>
<dbReference type="InterPro" id="IPR010263">
    <property type="entry name" value="T6SS_TssK"/>
</dbReference>
<name>A0A1K2HMD5_9NEIS</name>
<evidence type="ECO:0000313" key="1">
    <source>
        <dbReference type="EMBL" id="SFZ77418.1"/>
    </source>
</evidence>
<dbReference type="NCBIfam" id="TIGR03353">
    <property type="entry name" value="VI_chp_4"/>
    <property type="match status" value="1"/>
</dbReference>
<proteinExistence type="predicted"/>
<dbReference type="Pfam" id="PF05936">
    <property type="entry name" value="T6SS_VasE"/>
    <property type="match status" value="1"/>
</dbReference>
<dbReference type="AlphaFoldDB" id="A0A1K2HMD5"/>
<sequence>MSNVPRVLWGEGLFLRPQHFQQQDAYHDARLNEVSQLLHPYAWGVRSVKFDLEALAAGVLIAQEINLVFPDREPFASPACDPLPEALQLSAMPDLPDNFMVYAGLPPMRPGAQNVQPEGGADRRATRFAIDETEAWDLFTNATPAPVSVLRCQVRLLTSMQSLDGWVTLPLARVKRSQTGGFELDSSYIPPVLNIAASSTLQAMLRRLLDILQAKVSALYGHHREPGKNVIEFRSGDVASFWLLHTASTAYASLLHLHQHPLLHPERLFHQLLTLAGGLMTFTKAYSLSDLPVYSHQEVGSAFHKLDEMIRALLETVISTRVFSIALSEVKPSFWAGRLDSDKIDAQTRFYLAVSSAVPAAELIDNAPMRFKIGAPDDVEKLVLSAMPGVRLVHTPLVPSAIPVRPGSYYFELEPRGSLYERMLQAQSLQIYIPTGFPDIKLELLAVTQ</sequence>
<dbReference type="EMBL" id="FPKR01000009">
    <property type="protein sequence ID" value="SFZ77418.1"/>
    <property type="molecule type" value="Genomic_DNA"/>
</dbReference>
<evidence type="ECO:0000313" key="2">
    <source>
        <dbReference type="Proteomes" id="UP000186513"/>
    </source>
</evidence>
<protein>
    <submittedName>
        <fullName evidence="1">Type VI secretion system protein ImpJ</fullName>
    </submittedName>
</protein>
<keyword evidence="2" id="KW-1185">Reference proteome</keyword>
<dbReference type="PANTHER" id="PTHR35566">
    <property type="entry name" value="BLR3599 PROTEIN"/>
    <property type="match status" value="1"/>
</dbReference>
<dbReference type="PANTHER" id="PTHR35566:SF1">
    <property type="entry name" value="TYPE VI SECRETION SYSTEM BASEPLATE COMPONENT TSSK1"/>
    <property type="match status" value="1"/>
</dbReference>